<sequence length="499" mass="57350">MVVQAPPPPTIIPSPPTTSITTLPTTTTVTTSTTPPPTTSPTKTSTLTIPTTSTQPSQPRKQRIRRRRDTEVTQASEPTVFDDDTVPNKSNDLLSREDRLQLTELMNLYTTLQTKVLELEKTKSSQQLKIESLERKVKKLEMDKNKRTHKLERLYKVGLSARVVSSDDEKPSFDVQEDEFKQGRRISDIDDDADITLVDEGEGRNEEIFDAERDLAGEEVVVEEVMVEKVVVEKKIVEEEILNKDEATLAQTLADIPKVKNLDKGKGKMDEIEKPVKLSRKEQITEEQEELTIKEKSRLFVELMEKRKKHFAAKRAEEKRSKPLSKAQKRKFMSTYLKNMAAMDSEVLEGSSKRAGDELENEAKKKQKKDDDEEIAKLQTLIEIVPNEEEVAINAIPLASKSPVIIDYAIYKEGRVVYYKITRAGTGERYILYRVFSQLLQSFYREDLETLWKLVKERQGEIRPTEGYERVLWEDLKVIFEPHVKDLVWRELRQGTVLT</sequence>
<keyword evidence="1" id="KW-0175">Coiled coil</keyword>
<reference evidence="3" key="2">
    <citation type="submission" date="2022-01" db="EMBL/GenBank/DDBJ databases">
        <authorList>
            <person name="Yamashiro T."/>
            <person name="Shiraishi A."/>
            <person name="Satake H."/>
            <person name="Nakayama K."/>
        </authorList>
    </citation>
    <scope>NUCLEOTIDE SEQUENCE</scope>
</reference>
<accession>A0ABQ5EK92</accession>
<dbReference type="EMBL" id="BQNB010016398">
    <property type="protein sequence ID" value="GJT51331.1"/>
    <property type="molecule type" value="Genomic_DNA"/>
</dbReference>
<evidence type="ECO:0000313" key="4">
    <source>
        <dbReference type="Proteomes" id="UP001151760"/>
    </source>
</evidence>
<dbReference type="Proteomes" id="UP001151760">
    <property type="component" value="Unassembled WGS sequence"/>
</dbReference>
<evidence type="ECO:0000313" key="3">
    <source>
        <dbReference type="EMBL" id="GJT51331.1"/>
    </source>
</evidence>
<feature type="compositionally biased region" description="Low complexity" evidence="2">
    <location>
        <begin position="17"/>
        <end position="33"/>
    </location>
</feature>
<feature type="compositionally biased region" description="Basic and acidic residues" evidence="2">
    <location>
        <begin position="351"/>
        <end position="370"/>
    </location>
</feature>
<evidence type="ECO:0000256" key="2">
    <source>
        <dbReference type="SAM" id="MobiDB-lite"/>
    </source>
</evidence>
<feature type="region of interest" description="Disordered" evidence="2">
    <location>
        <begin position="1"/>
        <end position="90"/>
    </location>
</feature>
<comment type="caution">
    <text evidence="3">The sequence shown here is derived from an EMBL/GenBank/DDBJ whole genome shotgun (WGS) entry which is preliminary data.</text>
</comment>
<protein>
    <recommendedName>
        <fullName evidence="5">Monopolin complex subunit Csm1/Pcs1 C-terminal domain-containing protein</fullName>
    </recommendedName>
</protein>
<evidence type="ECO:0000256" key="1">
    <source>
        <dbReference type="SAM" id="Coils"/>
    </source>
</evidence>
<feature type="compositionally biased region" description="Low complexity" evidence="2">
    <location>
        <begin position="40"/>
        <end position="59"/>
    </location>
</feature>
<proteinExistence type="predicted"/>
<feature type="compositionally biased region" description="Pro residues" evidence="2">
    <location>
        <begin position="1"/>
        <end position="16"/>
    </location>
</feature>
<organism evidence="3 4">
    <name type="scientific">Tanacetum coccineum</name>
    <dbReference type="NCBI Taxonomy" id="301880"/>
    <lineage>
        <taxon>Eukaryota</taxon>
        <taxon>Viridiplantae</taxon>
        <taxon>Streptophyta</taxon>
        <taxon>Embryophyta</taxon>
        <taxon>Tracheophyta</taxon>
        <taxon>Spermatophyta</taxon>
        <taxon>Magnoliopsida</taxon>
        <taxon>eudicotyledons</taxon>
        <taxon>Gunneridae</taxon>
        <taxon>Pentapetalae</taxon>
        <taxon>asterids</taxon>
        <taxon>campanulids</taxon>
        <taxon>Asterales</taxon>
        <taxon>Asteraceae</taxon>
        <taxon>Asteroideae</taxon>
        <taxon>Anthemideae</taxon>
        <taxon>Anthemidinae</taxon>
        <taxon>Tanacetum</taxon>
    </lineage>
</organism>
<gene>
    <name evidence="3" type="ORF">Tco_0977488</name>
</gene>
<reference evidence="3" key="1">
    <citation type="journal article" date="2022" name="Int. J. Mol. Sci.">
        <title>Draft Genome of Tanacetum Coccineum: Genomic Comparison of Closely Related Tanacetum-Family Plants.</title>
        <authorList>
            <person name="Yamashiro T."/>
            <person name="Shiraishi A."/>
            <person name="Nakayama K."/>
            <person name="Satake H."/>
        </authorList>
    </citation>
    <scope>NUCLEOTIDE SEQUENCE</scope>
</reference>
<feature type="coiled-coil region" evidence="1">
    <location>
        <begin position="102"/>
        <end position="150"/>
    </location>
</feature>
<feature type="region of interest" description="Disordered" evidence="2">
    <location>
        <begin position="347"/>
        <end position="371"/>
    </location>
</feature>
<keyword evidence="4" id="KW-1185">Reference proteome</keyword>
<name>A0ABQ5EK92_9ASTR</name>
<evidence type="ECO:0008006" key="5">
    <source>
        <dbReference type="Google" id="ProtNLM"/>
    </source>
</evidence>